<feature type="region of interest" description="Disordered" evidence="1">
    <location>
        <begin position="74"/>
        <end position="94"/>
    </location>
</feature>
<dbReference type="Proteomes" id="UP000250235">
    <property type="component" value="Unassembled WGS sequence"/>
</dbReference>
<keyword evidence="3" id="KW-1185">Reference proteome</keyword>
<reference evidence="2 3" key="1">
    <citation type="journal article" date="2015" name="Proc. Natl. Acad. Sci. U.S.A.">
        <title>The resurrection genome of Boea hygrometrica: A blueprint for survival of dehydration.</title>
        <authorList>
            <person name="Xiao L."/>
            <person name="Yang G."/>
            <person name="Zhang L."/>
            <person name="Yang X."/>
            <person name="Zhao S."/>
            <person name="Ji Z."/>
            <person name="Zhou Q."/>
            <person name="Hu M."/>
            <person name="Wang Y."/>
            <person name="Chen M."/>
            <person name="Xu Y."/>
            <person name="Jin H."/>
            <person name="Xiao X."/>
            <person name="Hu G."/>
            <person name="Bao F."/>
            <person name="Hu Y."/>
            <person name="Wan P."/>
            <person name="Li L."/>
            <person name="Deng X."/>
            <person name="Kuang T."/>
            <person name="Xiang C."/>
            <person name="Zhu J.K."/>
            <person name="Oliver M.J."/>
            <person name="He Y."/>
        </authorList>
    </citation>
    <scope>NUCLEOTIDE SEQUENCE [LARGE SCALE GENOMIC DNA]</scope>
    <source>
        <strain evidence="3">cv. XS01</strain>
    </source>
</reference>
<evidence type="ECO:0000313" key="2">
    <source>
        <dbReference type="EMBL" id="KZV56814.1"/>
    </source>
</evidence>
<accession>A0A2Z7DC01</accession>
<dbReference type="AlphaFoldDB" id="A0A2Z7DC01"/>
<dbReference type="EMBL" id="KQ987777">
    <property type="protein sequence ID" value="KZV56814.1"/>
    <property type="molecule type" value="Genomic_DNA"/>
</dbReference>
<evidence type="ECO:0000256" key="1">
    <source>
        <dbReference type="SAM" id="MobiDB-lite"/>
    </source>
</evidence>
<gene>
    <name evidence="2" type="ORF">F511_33659</name>
</gene>
<name>A0A2Z7DC01_9LAMI</name>
<evidence type="ECO:0000313" key="3">
    <source>
        <dbReference type="Proteomes" id="UP000250235"/>
    </source>
</evidence>
<organism evidence="2 3">
    <name type="scientific">Dorcoceras hygrometricum</name>
    <dbReference type="NCBI Taxonomy" id="472368"/>
    <lineage>
        <taxon>Eukaryota</taxon>
        <taxon>Viridiplantae</taxon>
        <taxon>Streptophyta</taxon>
        <taxon>Embryophyta</taxon>
        <taxon>Tracheophyta</taxon>
        <taxon>Spermatophyta</taxon>
        <taxon>Magnoliopsida</taxon>
        <taxon>eudicotyledons</taxon>
        <taxon>Gunneridae</taxon>
        <taxon>Pentapetalae</taxon>
        <taxon>asterids</taxon>
        <taxon>lamiids</taxon>
        <taxon>Lamiales</taxon>
        <taxon>Gesneriaceae</taxon>
        <taxon>Didymocarpoideae</taxon>
        <taxon>Trichosporeae</taxon>
        <taxon>Loxocarpinae</taxon>
        <taxon>Dorcoceras</taxon>
    </lineage>
</organism>
<protein>
    <submittedName>
        <fullName evidence="2">Uncharacterized protein</fullName>
    </submittedName>
</protein>
<sequence length="94" mass="10873">MPQGVYGQDKRPELTNLDKEANHRGLGFLLKHRVHLEELNEHQQEKLLEEPRQGLMKVLRISTVGNAEQGRYISTNCPENEKKGIKRFEPTPDI</sequence>
<proteinExistence type="predicted"/>
<feature type="compositionally biased region" description="Basic and acidic residues" evidence="1">
    <location>
        <begin position="79"/>
        <end position="94"/>
    </location>
</feature>